<accession>A0A9D4N1L9</accession>
<proteinExistence type="predicted"/>
<evidence type="ECO:0000313" key="5">
    <source>
        <dbReference type="Proteomes" id="UP000828390"/>
    </source>
</evidence>
<evidence type="ECO:0000313" key="4">
    <source>
        <dbReference type="EMBL" id="KAH3886178.1"/>
    </source>
</evidence>
<reference evidence="4" key="2">
    <citation type="submission" date="2020-11" db="EMBL/GenBank/DDBJ databases">
        <authorList>
            <person name="McCartney M.A."/>
            <person name="Auch B."/>
            <person name="Kono T."/>
            <person name="Mallez S."/>
            <person name="Becker A."/>
            <person name="Gohl D.M."/>
            <person name="Silverstein K.A.T."/>
            <person name="Koren S."/>
            <person name="Bechman K.B."/>
            <person name="Herman A."/>
            <person name="Abrahante J.E."/>
            <person name="Garbe J."/>
        </authorList>
    </citation>
    <scope>NUCLEOTIDE SEQUENCE</scope>
    <source>
        <strain evidence="4">Duluth1</strain>
        <tissue evidence="4">Whole animal</tissue>
    </source>
</reference>
<dbReference type="GO" id="GO:0004792">
    <property type="term" value="F:thiosulfate-cyanide sulfurtransferase activity"/>
    <property type="evidence" value="ECO:0007669"/>
    <property type="project" value="TreeGrafter"/>
</dbReference>
<dbReference type="OrthoDB" id="270167at2759"/>
<evidence type="ECO:0000256" key="1">
    <source>
        <dbReference type="ARBA" id="ARBA00022679"/>
    </source>
</evidence>
<comment type="caution">
    <text evidence="4">The sequence shown here is derived from an EMBL/GenBank/DDBJ whole genome shotgun (WGS) entry which is preliminary data.</text>
</comment>
<feature type="domain" description="Rhodanese" evidence="3">
    <location>
        <begin position="166"/>
        <end position="266"/>
    </location>
</feature>
<dbReference type="PANTHER" id="PTHR11364:SF27">
    <property type="entry name" value="SULFURTRANSFERASE"/>
    <property type="match status" value="1"/>
</dbReference>
<feature type="domain" description="Rhodanese" evidence="3">
    <location>
        <begin position="20"/>
        <end position="136"/>
    </location>
</feature>
<organism evidence="4 5">
    <name type="scientific">Dreissena polymorpha</name>
    <name type="common">Zebra mussel</name>
    <name type="synonym">Mytilus polymorpha</name>
    <dbReference type="NCBI Taxonomy" id="45954"/>
    <lineage>
        <taxon>Eukaryota</taxon>
        <taxon>Metazoa</taxon>
        <taxon>Spiralia</taxon>
        <taxon>Lophotrochozoa</taxon>
        <taxon>Mollusca</taxon>
        <taxon>Bivalvia</taxon>
        <taxon>Autobranchia</taxon>
        <taxon>Heteroconchia</taxon>
        <taxon>Euheterodonta</taxon>
        <taxon>Imparidentia</taxon>
        <taxon>Neoheterodontei</taxon>
        <taxon>Myida</taxon>
        <taxon>Dreissenoidea</taxon>
        <taxon>Dreissenidae</taxon>
        <taxon>Dreissena</taxon>
    </lineage>
</organism>
<evidence type="ECO:0000259" key="3">
    <source>
        <dbReference type="PROSITE" id="PS50206"/>
    </source>
</evidence>
<keyword evidence="1" id="KW-0808">Transferase</keyword>
<protein>
    <recommendedName>
        <fullName evidence="3">Rhodanese domain-containing protein</fullName>
    </recommendedName>
</protein>
<evidence type="ECO:0000256" key="2">
    <source>
        <dbReference type="ARBA" id="ARBA00022737"/>
    </source>
</evidence>
<keyword evidence="2" id="KW-0677">Repeat</keyword>
<sequence length="267" mass="29738">MSCPLLVTCEWLQERLVKKDRPDVVVIDVSWSSTRDCQQDYLLQRIPSAQYVNVLDAKHSDVYPRAVPDAQVFAEHARRAGVNPSSHVVIYSNTEKAGYFLSGRGCWTFKYFGHDNVSILDGGLQRWLQLGYPTASGEEVTKPGSFKPVVNDQFRVPYESVRENQEKCSFQLVDTRPAKAFAESQIPGAVNLDMGNLIDEEKGIMKSPEEIRKLFSDVGIDLKGHVVTHCNSGMSSCTVAMAALLVGATNVGLFHGGLNEWKKRENK</sequence>
<dbReference type="Pfam" id="PF00581">
    <property type="entry name" value="Rhodanese"/>
    <property type="match status" value="2"/>
</dbReference>
<dbReference type="SMART" id="SM00450">
    <property type="entry name" value="RHOD"/>
    <property type="match status" value="2"/>
</dbReference>
<dbReference type="InterPro" id="IPR045078">
    <property type="entry name" value="TST/MPST-like"/>
</dbReference>
<dbReference type="CDD" id="cd01448">
    <property type="entry name" value="TST_Repeat_1"/>
    <property type="match status" value="1"/>
</dbReference>
<gene>
    <name evidence="4" type="ORF">DPMN_010179</name>
</gene>
<dbReference type="PANTHER" id="PTHR11364">
    <property type="entry name" value="THIOSULFATE SULFERTANSFERASE"/>
    <property type="match status" value="1"/>
</dbReference>
<dbReference type="InterPro" id="IPR036873">
    <property type="entry name" value="Rhodanese-like_dom_sf"/>
</dbReference>
<dbReference type="SUPFAM" id="SSF52821">
    <property type="entry name" value="Rhodanese/Cell cycle control phosphatase"/>
    <property type="match status" value="2"/>
</dbReference>
<dbReference type="PROSITE" id="PS50206">
    <property type="entry name" value="RHODANESE_3"/>
    <property type="match status" value="2"/>
</dbReference>
<dbReference type="InterPro" id="IPR001763">
    <property type="entry name" value="Rhodanese-like_dom"/>
</dbReference>
<dbReference type="AlphaFoldDB" id="A0A9D4N1L9"/>
<dbReference type="Gene3D" id="3.40.250.10">
    <property type="entry name" value="Rhodanese-like domain"/>
    <property type="match status" value="2"/>
</dbReference>
<reference evidence="4" key="1">
    <citation type="journal article" date="2019" name="bioRxiv">
        <title>The Genome of the Zebra Mussel, Dreissena polymorpha: A Resource for Invasive Species Research.</title>
        <authorList>
            <person name="McCartney M.A."/>
            <person name="Auch B."/>
            <person name="Kono T."/>
            <person name="Mallez S."/>
            <person name="Zhang Y."/>
            <person name="Obille A."/>
            <person name="Becker A."/>
            <person name="Abrahante J.E."/>
            <person name="Garbe J."/>
            <person name="Badalamenti J.P."/>
            <person name="Herman A."/>
            <person name="Mangelson H."/>
            <person name="Liachko I."/>
            <person name="Sullivan S."/>
            <person name="Sone E.D."/>
            <person name="Koren S."/>
            <person name="Silverstein K.A.T."/>
            <person name="Beckman K.B."/>
            <person name="Gohl D.M."/>
        </authorList>
    </citation>
    <scope>NUCLEOTIDE SEQUENCE</scope>
    <source>
        <strain evidence="4">Duluth1</strain>
        <tissue evidence="4">Whole animal</tissue>
    </source>
</reference>
<dbReference type="GO" id="GO:0005739">
    <property type="term" value="C:mitochondrion"/>
    <property type="evidence" value="ECO:0007669"/>
    <property type="project" value="TreeGrafter"/>
</dbReference>
<dbReference type="EMBL" id="JAIWYP010000001">
    <property type="protein sequence ID" value="KAH3886178.1"/>
    <property type="molecule type" value="Genomic_DNA"/>
</dbReference>
<keyword evidence="5" id="KW-1185">Reference proteome</keyword>
<dbReference type="Proteomes" id="UP000828390">
    <property type="component" value="Unassembled WGS sequence"/>
</dbReference>
<name>A0A9D4N1L9_DREPO</name>